<dbReference type="VEuPathDB" id="FungiDB:ASPWEDRAFT_61884"/>
<dbReference type="OrthoDB" id="10028886at2759"/>
<evidence type="ECO:0008006" key="3">
    <source>
        <dbReference type="Google" id="ProtNLM"/>
    </source>
</evidence>
<dbReference type="Proteomes" id="UP000184383">
    <property type="component" value="Unassembled WGS sequence"/>
</dbReference>
<name>A0A1L9RB23_ASPWE</name>
<accession>A0A1L9RB23</accession>
<dbReference type="STRING" id="1073089.A0A1L9RB23"/>
<gene>
    <name evidence="1" type="ORF">ASPWEDRAFT_61884</name>
</gene>
<sequence>MAVTLPNDIVYMILDILRDERDYNSIFQCAIASKYFTEQALTILYRLHDTSPVRGGGIEEEQFFKTRRAVVKKEQETALRKWALMWRSIILSTFDKTYLPYYSYIRYLNLEDLLDLLRDPGFNGKVKDEFFTPELHDFVFRDYELKGNKRLRSSRNLPDNSWIMVKIGSAIVERTRSIHGLSCSVPSSSLSEWLEEMPLLQTLNVWSGDSLTQHSGDKIRNHCPEFKRLTIFRWANEPPRNAEDDSEVFLNELHPHTLEYFEVLSYSQLGPRSIKALGSQLGSLVELKLTSLGIDAIAELPSLEAPPALKVLVLTDSVPVTRDERFYSIIEKVAQWIRSCKSLRHLELRRFVDDPALLAQTFTGDELRLTSLSLLGYTMAGSRAFHEALGSHQSLQTLCLHGEGQENPEDNEVLASALTQLINLRELQLKDISDCFPPGYVMSITPFLKHLEKLWISGEFFDDSIWQAFLCLPKLQSLVIHALSEFTTLGVLSFISELGPGNRGLNLSILSSTSTTDITEESQTTIRDALKKIDGSFDFGLVYEEYSDADSEEMSD</sequence>
<organism evidence="1 2">
    <name type="scientific">Aspergillus wentii DTO 134E9</name>
    <dbReference type="NCBI Taxonomy" id="1073089"/>
    <lineage>
        <taxon>Eukaryota</taxon>
        <taxon>Fungi</taxon>
        <taxon>Dikarya</taxon>
        <taxon>Ascomycota</taxon>
        <taxon>Pezizomycotina</taxon>
        <taxon>Eurotiomycetes</taxon>
        <taxon>Eurotiomycetidae</taxon>
        <taxon>Eurotiales</taxon>
        <taxon>Aspergillaceae</taxon>
        <taxon>Aspergillus</taxon>
        <taxon>Aspergillus subgen. Cremei</taxon>
    </lineage>
</organism>
<dbReference type="InterPro" id="IPR032675">
    <property type="entry name" value="LRR_dom_sf"/>
</dbReference>
<proteinExistence type="predicted"/>
<keyword evidence="2" id="KW-1185">Reference proteome</keyword>
<dbReference type="AlphaFoldDB" id="A0A1L9RB23"/>
<dbReference type="Gene3D" id="3.80.10.10">
    <property type="entry name" value="Ribonuclease Inhibitor"/>
    <property type="match status" value="2"/>
</dbReference>
<reference evidence="2" key="1">
    <citation type="journal article" date="2017" name="Genome Biol.">
        <title>Comparative genomics reveals high biological diversity and specific adaptations in the industrially and medically important fungal genus Aspergillus.</title>
        <authorList>
            <person name="de Vries R.P."/>
            <person name="Riley R."/>
            <person name="Wiebenga A."/>
            <person name="Aguilar-Osorio G."/>
            <person name="Amillis S."/>
            <person name="Uchima C.A."/>
            <person name="Anderluh G."/>
            <person name="Asadollahi M."/>
            <person name="Askin M."/>
            <person name="Barry K."/>
            <person name="Battaglia E."/>
            <person name="Bayram O."/>
            <person name="Benocci T."/>
            <person name="Braus-Stromeyer S.A."/>
            <person name="Caldana C."/>
            <person name="Canovas D."/>
            <person name="Cerqueira G.C."/>
            <person name="Chen F."/>
            <person name="Chen W."/>
            <person name="Choi C."/>
            <person name="Clum A."/>
            <person name="Dos Santos R.A."/>
            <person name="Damasio A.R."/>
            <person name="Diallinas G."/>
            <person name="Emri T."/>
            <person name="Fekete E."/>
            <person name="Flipphi M."/>
            <person name="Freyberg S."/>
            <person name="Gallo A."/>
            <person name="Gournas C."/>
            <person name="Habgood R."/>
            <person name="Hainaut M."/>
            <person name="Harispe M.L."/>
            <person name="Henrissat B."/>
            <person name="Hilden K.S."/>
            <person name="Hope R."/>
            <person name="Hossain A."/>
            <person name="Karabika E."/>
            <person name="Karaffa L."/>
            <person name="Karanyi Z."/>
            <person name="Krasevec N."/>
            <person name="Kuo A."/>
            <person name="Kusch H."/>
            <person name="LaButti K."/>
            <person name="Lagendijk E.L."/>
            <person name="Lapidus A."/>
            <person name="Levasseur A."/>
            <person name="Lindquist E."/>
            <person name="Lipzen A."/>
            <person name="Logrieco A.F."/>
            <person name="MacCabe A."/>
            <person name="Maekelae M.R."/>
            <person name="Malavazi I."/>
            <person name="Melin P."/>
            <person name="Meyer V."/>
            <person name="Mielnichuk N."/>
            <person name="Miskei M."/>
            <person name="Molnar A.P."/>
            <person name="Mule G."/>
            <person name="Ngan C.Y."/>
            <person name="Orejas M."/>
            <person name="Orosz E."/>
            <person name="Ouedraogo J.P."/>
            <person name="Overkamp K.M."/>
            <person name="Park H.-S."/>
            <person name="Perrone G."/>
            <person name="Piumi F."/>
            <person name="Punt P.J."/>
            <person name="Ram A.F."/>
            <person name="Ramon A."/>
            <person name="Rauscher S."/>
            <person name="Record E."/>
            <person name="Riano-Pachon D.M."/>
            <person name="Robert V."/>
            <person name="Roehrig J."/>
            <person name="Ruller R."/>
            <person name="Salamov A."/>
            <person name="Salih N.S."/>
            <person name="Samson R.A."/>
            <person name="Sandor E."/>
            <person name="Sanguinetti M."/>
            <person name="Schuetze T."/>
            <person name="Sepcic K."/>
            <person name="Shelest E."/>
            <person name="Sherlock G."/>
            <person name="Sophianopoulou V."/>
            <person name="Squina F.M."/>
            <person name="Sun H."/>
            <person name="Susca A."/>
            <person name="Todd R.B."/>
            <person name="Tsang A."/>
            <person name="Unkles S.E."/>
            <person name="van de Wiele N."/>
            <person name="van Rossen-Uffink D."/>
            <person name="Oliveira J.V."/>
            <person name="Vesth T.C."/>
            <person name="Visser J."/>
            <person name="Yu J.-H."/>
            <person name="Zhou M."/>
            <person name="Andersen M.R."/>
            <person name="Archer D.B."/>
            <person name="Baker S.E."/>
            <person name="Benoit I."/>
            <person name="Brakhage A.A."/>
            <person name="Braus G.H."/>
            <person name="Fischer R."/>
            <person name="Frisvad J.C."/>
            <person name="Goldman G.H."/>
            <person name="Houbraken J."/>
            <person name="Oakley B."/>
            <person name="Pocsi I."/>
            <person name="Scazzocchio C."/>
            <person name="Seiboth B."/>
            <person name="vanKuyk P.A."/>
            <person name="Wortman J."/>
            <person name="Dyer P.S."/>
            <person name="Grigoriev I.V."/>
        </authorList>
    </citation>
    <scope>NUCLEOTIDE SEQUENCE [LARGE SCALE GENOMIC DNA]</scope>
    <source>
        <strain evidence="2">DTO 134E9</strain>
    </source>
</reference>
<dbReference type="RefSeq" id="XP_040685796.1">
    <property type="nucleotide sequence ID" value="XM_040838600.1"/>
</dbReference>
<dbReference type="EMBL" id="KV878215">
    <property type="protein sequence ID" value="OJJ32119.1"/>
    <property type="molecule type" value="Genomic_DNA"/>
</dbReference>
<evidence type="ECO:0000313" key="1">
    <source>
        <dbReference type="EMBL" id="OJJ32119.1"/>
    </source>
</evidence>
<dbReference type="SUPFAM" id="SSF52047">
    <property type="entry name" value="RNI-like"/>
    <property type="match status" value="1"/>
</dbReference>
<dbReference type="GeneID" id="63754448"/>
<evidence type="ECO:0000313" key="2">
    <source>
        <dbReference type="Proteomes" id="UP000184383"/>
    </source>
</evidence>
<protein>
    <recommendedName>
        <fullName evidence="3">F-box domain-containing protein</fullName>
    </recommendedName>
</protein>